<dbReference type="InterPro" id="IPR035520">
    <property type="entry name" value="ZnuA"/>
</dbReference>
<organism evidence="15 16">
    <name type="scientific">Halopseudomonas salina</name>
    <dbReference type="NCBI Taxonomy" id="1323744"/>
    <lineage>
        <taxon>Bacteria</taxon>
        <taxon>Pseudomonadati</taxon>
        <taxon>Pseudomonadota</taxon>
        <taxon>Gammaproteobacteria</taxon>
        <taxon>Pseudomonadales</taxon>
        <taxon>Pseudomonadaceae</taxon>
        <taxon>Halopseudomonas</taxon>
    </lineage>
</organism>
<dbReference type="CDD" id="cd01019">
    <property type="entry name" value="ZnuA"/>
    <property type="match status" value="1"/>
</dbReference>
<evidence type="ECO:0000256" key="11">
    <source>
        <dbReference type="ARBA" id="ARBA00023157"/>
    </source>
</evidence>
<dbReference type="NCBIfam" id="NF007091">
    <property type="entry name" value="PRK09545.1"/>
    <property type="match status" value="1"/>
</dbReference>
<evidence type="ECO:0000256" key="10">
    <source>
        <dbReference type="ARBA" id="ARBA00023065"/>
    </source>
</evidence>
<dbReference type="SUPFAM" id="SSF53807">
    <property type="entry name" value="Helical backbone' metal receptor"/>
    <property type="match status" value="1"/>
</dbReference>
<keyword evidence="6 14" id="KW-0732">Signal</keyword>
<dbReference type="RefSeq" id="WP_150276332.1">
    <property type="nucleotide sequence ID" value="NZ_BMFF01000002.1"/>
</dbReference>
<gene>
    <name evidence="15" type="ORF">GCM10007418_11130</name>
</gene>
<keyword evidence="16" id="KW-1185">Reference proteome</keyword>
<evidence type="ECO:0000256" key="13">
    <source>
        <dbReference type="SAM" id="MobiDB-lite"/>
    </source>
</evidence>
<comment type="similarity">
    <text evidence="2">Belongs to the bacterial solute-binding protein 9 family.</text>
</comment>
<evidence type="ECO:0000256" key="9">
    <source>
        <dbReference type="ARBA" id="ARBA00022906"/>
    </source>
</evidence>
<sequence length="314" mass="34645">MRLRLYFCLICLLGASHALAADNSRVLTTIKPLQQIAAAVMDGVDSPALLMEPGASPHTYALRPSDRRALAAAERIYWVGPELELFLEDLLERQENSVALLHLPQMSVREQLQSHNFQQEEPSGHAGHDTHGQEHDHGHDHGSLDPHIWLSPTNARAIARYMAEDLASVYPQQSDQLQANLAVFEQRLAAVDASLQARLNVLQDKPYFVFHDGYGYFEDHYGIRPQGIFSLSHEVQPGARHVNQLRQQLQAAGPSCVFTEPQFTPRLVNSLTEGLPVSVGVLDPLGSAIEVGPKGYERTLEDIAGALASCLETL</sequence>
<reference evidence="16" key="1">
    <citation type="journal article" date="2019" name="Int. J. Syst. Evol. Microbiol.">
        <title>The Global Catalogue of Microorganisms (GCM) 10K type strain sequencing project: providing services to taxonomists for standard genome sequencing and annotation.</title>
        <authorList>
            <consortium name="The Broad Institute Genomics Platform"/>
            <consortium name="The Broad Institute Genome Sequencing Center for Infectious Disease"/>
            <person name="Wu L."/>
            <person name="Ma J."/>
        </authorList>
    </citation>
    <scope>NUCLEOTIDE SEQUENCE [LARGE SCALE GENOMIC DNA]</scope>
    <source>
        <strain evidence="16">CGMCC 1.12482</strain>
    </source>
</reference>
<dbReference type="PANTHER" id="PTHR42953:SF3">
    <property type="entry name" value="HIGH-AFFINITY ZINC UPTAKE SYSTEM PROTEIN ZNUA"/>
    <property type="match status" value="1"/>
</dbReference>
<keyword evidence="5" id="KW-0479">Metal-binding</keyword>
<evidence type="ECO:0000256" key="8">
    <source>
        <dbReference type="ARBA" id="ARBA00022833"/>
    </source>
</evidence>
<evidence type="ECO:0000256" key="5">
    <source>
        <dbReference type="ARBA" id="ARBA00022723"/>
    </source>
</evidence>
<evidence type="ECO:0000256" key="14">
    <source>
        <dbReference type="SAM" id="SignalP"/>
    </source>
</evidence>
<evidence type="ECO:0000256" key="2">
    <source>
        <dbReference type="ARBA" id="ARBA00011028"/>
    </source>
</evidence>
<evidence type="ECO:0000313" key="16">
    <source>
        <dbReference type="Proteomes" id="UP000638188"/>
    </source>
</evidence>
<evidence type="ECO:0000256" key="1">
    <source>
        <dbReference type="ARBA" id="ARBA00004418"/>
    </source>
</evidence>
<keyword evidence="7" id="KW-0574">Periplasm</keyword>
<evidence type="ECO:0000256" key="3">
    <source>
        <dbReference type="ARBA" id="ARBA00015915"/>
    </source>
</evidence>
<comment type="subcellular location">
    <subcellularLocation>
        <location evidence="1">Periplasm</location>
    </subcellularLocation>
</comment>
<dbReference type="Gene3D" id="3.40.50.1980">
    <property type="entry name" value="Nitrogenase molybdenum iron protein domain"/>
    <property type="match status" value="2"/>
</dbReference>
<dbReference type="PANTHER" id="PTHR42953">
    <property type="entry name" value="HIGH-AFFINITY ZINC UPTAKE SYSTEM PROTEIN ZNUA-RELATED"/>
    <property type="match status" value="1"/>
</dbReference>
<keyword evidence="11" id="KW-1015">Disulfide bond</keyword>
<keyword evidence="10" id="KW-0406">Ion transport</keyword>
<dbReference type="Proteomes" id="UP000638188">
    <property type="component" value="Unassembled WGS sequence"/>
</dbReference>
<feature type="chain" id="PRO_5045164520" description="High-affinity zinc uptake system protein ZnuA" evidence="14">
    <location>
        <begin position="21"/>
        <end position="314"/>
    </location>
</feature>
<proteinExistence type="inferred from homology"/>
<feature type="region of interest" description="Disordered" evidence="13">
    <location>
        <begin position="116"/>
        <end position="145"/>
    </location>
</feature>
<keyword evidence="9" id="KW-0864">Zinc transport</keyword>
<evidence type="ECO:0000256" key="7">
    <source>
        <dbReference type="ARBA" id="ARBA00022764"/>
    </source>
</evidence>
<evidence type="ECO:0000256" key="4">
    <source>
        <dbReference type="ARBA" id="ARBA00022448"/>
    </source>
</evidence>
<feature type="compositionally biased region" description="Basic and acidic residues" evidence="13">
    <location>
        <begin position="122"/>
        <end position="144"/>
    </location>
</feature>
<comment type="caution">
    <text evidence="15">The sequence shown here is derived from an EMBL/GenBank/DDBJ whole genome shotgun (WGS) entry which is preliminary data.</text>
</comment>
<dbReference type="Pfam" id="PF01297">
    <property type="entry name" value="ZnuA"/>
    <property type="match status" value="1"/>
</dbReference>
<dbReference type="InterPro" id="IPR050492">
    <property type="entry name" value="Bact_metal-bind_prot9"/>
</dbReference>
<comment type="function">
    <text evidence="12">Part of the ATP-binding cassette (ABC) transport system ZnuABC involved in zinc import. Binds zinc with high affinity and specificity and delivers it to the membrane permease for translocation into the cytoplasm.</text>
</comment>
<accession>A0ABQ1P8U9</accession>
<evidence type="ECO:0000256" key="6">
    <source>
        <dbReference type="ARBA" id="ARBA00022729"/>
    </source>
</evidence>
<evidence type="ECO:0000256" key="12">
    <source>
        <dbReference type="ARBA" id="ARBA00045516"/>
    </source>
</evidence>
<evidence type="ECO:0000313" key="15">
    <source>
        <dbReference type="EMBL" id="GGC93389.1"/>
    </source>
</evidence>
<feature type="signal peptide" evidence="14">
    <location>
        <begin position="1"/>
        <end position="20"/>
    </location>
</feature>
<dbReference type="EMBL" id="BMFF01000002">
    <property type="protein sequence ID" value="GGC93389.1"/>
    <property type="molecule type" value="Genomic_DNA"/>
</dbReference>
<dbReference type="InterPro" id="IPR006127">
    <property type="entry name" value="ZnuA-like"/>
</dbReference>
<protein>
    <recommendedName>
        <fullName evidence="3">High-affinity zinc uptake system protein ZnuA</fullName>
    </recommendedName>
</protein>
<keyword evidence="4" id="KW-0813">Transport</keyword>
<keyword evidence="8" id="KW-0862">Zinc</keyword>
<name>A0ABQ1P8U9_9GAMM</name>